<keyword evidence="11" id="KW-1185">Reference proteome</keyword>
<feature type="transmembrane region" description="Helical" evidence="8">
    <location>
        <begin position="2649"/>
        <end position="2675"/>
    </location>
</feature>
<keyword evidence="6 8" id="KW-0472">Membrane</keyword>
<protein>
    <recommendedName>
        <fullName evidence="12">Transmembrane protein</fullName>
    </recommendedName>
</protein>
<reference evidence="10" key="1">
    <citation type="submission" date="2021-01" db="EMBL/GenBank/DDBJ databases">
        <authorList>
            <consortium name="Genoscope - CEA"/>
            <person name="William W."/>
        </authorList>
    </citation>
    <scope>NUCLEOTIDE SEQUENCE</scope>
</reference>
<organism evidence="10 11">
    <name type="scientific">Paramecium sonneborni</name>
    <dbReference type="NCBI Taxonomy" id="65129"/>
    <lineage>
        <taxon>Eukaryota</taxon>
        <taxon>Sar</taxon>
        <taxon>Alveolata</taxon>
        <taxon>Ciliophora</taxon>
        <taxon>Intramacronucleata</taxon>
        <taxon>Oligohymenophorea</taxon>
        <taxon>Peniculida</taxon>
        <taxon>Parameciidae</taxon>
        <taxon>Paramecium</taxon>
    </lineage>
</organism>
<accession>A0A8S1Q2S3</accession>
<dbReference type="EMBL" id="CAJJDN010000093">
    <property type="protein sequence ID" value="CAD8109139.1"/>
    <property type="molecule type" value="Genomic_DNA"/>
</dbReference>
<sequence>MMKINLIILALRFQLSTSYYFIQLEDDLSIYTVQFEINAYNYQTETQFSFAIWSRYSPLSNNNQVGQVGIFDSNCFHLHNVVEQSSQFINFLLYDCLDYSTKKIKRKVQFVTSDNQWHLIETIIDNYSYEYVWHFFGLTQWPIQKRLQLIFIQYPNIIEDKILELRFPYKDINLFLTFGGGLIIDDKQQIPYLEGVNKFSYFPGQILIYPFSISNSQNNVRDALRIISSKQYCDCYDYSFSQFIPEKDAFKQDSFSFSSEHQNCDSFSLQTWVRIIKIYPDQQEFQFQLIKLSASFDNQQLIDQNLAAFQLFYYLSAQQNQIIITTYSYTFPLVNIDFSENPFLISKKLDIMNDLKLWQYISVVLVENEIQASIIFYEGSQQYYYDFFETVQQFHLIQFRLEFGNIQKQTSNYLNTQFRRLNFESCPFMFGVFVDCHYSCEACDGPTQSDCLSCRENSNRIYIPEYKTCVCSFDQIDQIKCIGYESLNLIVYQENKKEFKCNYGYYQYEDQCIQCPSIINDKFITCLECLQNPIKWAVFPFCYTDLYQDQEIYTSKQINYAQQDFVYDGNNPQLIQEYNNNQNQNVNLIQDFEESNQGFKNFCYATESQNIPDALKKECYKCNIRNCEICLETLLKLECKKCEFQSKLVNEECQSVFNLGNEPIQFCSEPYYLDSQKECKLCSIEYCKYCFEYISNDLKKCTLYRESQLFDKNEYHKVGCAQCEEDFLFDFILGQCIFRKPSITNCLRSYISLDNKEICTLTATDDFNVAPESKQCEKFIKHCRQCILTPEKVIKCVLCDDGFTASITQSKCYLCSITYSKICIEGYFRLQDAWVQFIQSFLMQFLPNKYYYPPSKQSYQIQELVFKCQEGYMPNSINKCMKYCDSECQSCLLSNEPPYQFYCNQCSLNNYQQPILSYQDGNCLKCSQLCQVCRTRTFTDINQINGRFQIITENQIYTYKCIQKINYKGVVLDPYIGVPKYCFNYGCTDIFEYHFDMKCQNSQYIFDPMIQDFQDKIKYFNEFGIQKLILIGKFNVHQIEQCNDQDYSIIENELQYDVFSLQKVQLKIIGNHYQDNIANLDLEIINIDDIEIDQMQFYMGKNSQLVFSNFQVSINLIIKNTKFYSSLNVEQGFTITFYQGYCCFEVVLKNVTFVNLNLQNFTLFQNYSIHPNATVLIEDVTIENCIFTNYIFFSFPTLNNIIKIQNFHLSNTKLYNSSIFFIGESSFIKVQGENMTNYNNEFISSSFIVIQKKVQITLKQLLFSKCIFENSNTFILNLQSSISYIQVKDNKFINSKFIQIMQTTFNENLLIFDSMLFELNKIFKSILIESLSTNENNQTIIYLTNILINNISRLESDNSLISIFNFNCQVFKLINCSIYDSDSILFFNLFQVSSIEFQNITNQNQFIKQKLPYSPNCLNQINIYHQLVQIQGFDNIKLRKIKIINQFSIDNPILQIFSNVLYNQNIKETIDLEEFYFSGNILLKQSYGKIFSLISIYSEKKQQISFKNIQFNENFYHEQIHDPTSKSASLLFLDSQQSEMIFSQITCFQNGLTNSSNTYFYMNLDNIVISQISIKNHNFLDKQIWNKYYNIDIDIDINQDEVNYIVQKIFIIKNLGGVMQISAAKFNLVSGIFHYILSSNSQILEIRTQNLGIINLNELDISSIETTSNSESQGCINIYSRNSQLYLELRNARFLNIYNKLNSVLFGITPSLKQNLIKFENITMNNCISLLNQFMKIEFSYMNQRQNQIFFKNLIIIQNQDGWINYFQKINQISLFEIEKVNKDNAVLNLYGCQLIIEGLIVEGIFISPIIKIIDFQKVIFMNFYLDQISMFYPLNIFHFGQSEAINQSIHLQNIQIKNTTSFTQWINNNSFFQIFEFNFSEKQCKIKINDYYIQSKEQKFSIQEILNLLNLGIYSTGSLIFLSSISNQNIIVFNSIFIKGNNCQGCLQGLISFQINDFLKLRINDLICILNNISQYGCLHIQASNILKQKIKLYNSLFLKNNGTYGSAIFTKFASIEIQNVKFLKNQASDLGGAIYMQDCKNDFKILMSLICENRARQGGGIYFNGNNQIDKNNLINSLILLNYAESFTNNIVETPHSLFLSINNCEMQSYQFKVENTTINILKLNNYKTFEQGTVIYANQLMLPSNQQIKNYKLYNPKIQSFQSYINEISLNFQNSMNEKLYNVSNSSCQVYQNKNNESLYATESIQQVFFNKETNNFDLSQLSFTYDPYQNEQKKVQIKINCSTFQRQNYLQYLITGKTFKCQLGEFYVDSGCQMCQPNQGYYSVTYNTTKCSIFDKTKFQSITSNKIQLLQGFWRPNPLSDLTEQCFKNQEDCIGGWDVGNNLCFMGHIGGLCEECDIYNIRGNGRYFKVSQAQTCSLCMNLKESLLPFFFASFWSILQNLLTLRSIDQSNQLFLSLKLRQKFSKILFKLNQDHQSILIKMFINYLWIFSVIFTFNIQFSLSFGLVDQASNPSNFMATSLDCLVTEISVAQLIYSRIITILILVLIQLLIVIFGFFIYSIAVKQKFDKTIISNTSLYLYVSNYASIIKQTISLLAKRQISNIDYVQGNVSIEFDTQNHYTWIIWLVIPGFFVIGILIPLFLFTLMFILRKQLDQIRLRRHICYMFNEYNDQSYYWEFIKIWKKTIFIFILTYFETNIYLKGSLFGLCLLIYQAICVSKKPYIIQKLNNLDLLTGQICSISIFLAVIKYVSEQQENQIWSKLLQTIIMILCIKLCYPFIFDILQSYYNIYKISFLKLLFQFLNSFIPNQFLTKLIKKKIIYWENKQFELQFKFRKLKKYLFSISKSEQKERKKMLLIVSPQVELEKCKIKNQEKFDRFDSIKMN</sequence>
<feature type="transmembrane region" description="Helical" evidence="8">
    <location>
        <begin position="2497"/>
        <end position="2522"/>
    </location>
</feature>
<feature type="signal peptide" evidence="9">
    <location>
        <begin position="1"/>
        <end position="18"/>
    </location>
</feature>
<feature type="transmembrane region" description="Helical" evidence="8">
    <location>
        <begin position="2585"/>
        <end position="2612"/>
    </location>
</feature>
<evidence type="ECO:0000313" key="10">
    <source>
        <dbReference type="EMBL" id="CAD8109139.1"/>
    </source>
</evidence>
<dbReference type="InterPro" id="IPR006212">
    <property type="entry name" value="Furin_repeat"/>
</dbReference>
<evidence type="ECO:0000256" key="4">
    <source>
        <dbReference type="ARBA" id="ARBA00022525"/>
    </source>
</evidence>
<dbReference type="CDD" id="cd00064">
    <property type="entry name" value="FU"/>
    <property type="match status" value="1"/>
</dbReference>
<comment type="subcellular location">
    <subcellularLocation>
        <location evidence="1">Cell envelope</location>
    </subcellularLocation>
    <subcellularLocation>
        <location evidence="2">Cell outer membrane</location>
    </subcellularLocation>
    <subcellularLocation>
        <location evidence="3">Secreted</location>
    </subcellularLocation>
</comment>
<comment type="caution">
    <text evidence="10">The sequence shown here is derived from an EMBL/GenBank/DDBJ whole genome shotgun (WGS) entry which is preliminary data.</text>
</comment>
<evidence type="ECO:0008006" key="12">
    <source>
        <dbReference type="Google" id="ProtNLM"/>
    </source>
</evidence>
<proteinExistence type="predicted"/>
<evidence type="ECO:0000256" key="7">
    <source>
        <dbReference type="ARBA" id="ARBA00023237"/>
    </source>
</evidence>
<keyword evidence="4" id="KW-0964">Secreted</keyword>
<dbReference type="NCBIfam" id="TIGR01376">
    <property type="entry name" value="POMP_repeat"/>
    <property type="match status" value="1"/>
</dbReference>
<dbReference type="PANTHER" id="PTHR11319">
    <property type="entry name" value="G PROTEIN-COUPLED RECEPTOR-RELATED"/>
    <property type="match status" value="1"/>
</dbReference>
<evidence type="ECO:0000256" key="6">
    <source>
        <dbReference type="ARBA" id="ARBA00023136"/>
    </source>
</evidence>
<evidence type="ECO:0000256" key="3">
    <source>
        <dbReference type="ARBA" id="ARBA00004613"/>
    </source>
</evidence>
<feature type="chain" id="PRO_5035941562" description="Transmembrane protein" evidence="9">
    <location>
        <begin position="19"/>
        <end position="2847"/>
    </location>
</feature>
<feature type="transmembrane region" description="Helical" evidence="8">
    <location>
        <begin position="2695"/>
        <end position="2713"/>
    </location>
</feature>
<feature type="transmembrane region" description="Helical" evidence="8">
    <location>
        <begin position="2449"/>
        <end position="2470"/>
    </location>
</feature>
<keyword evidence="8" id="KW-1133">Transmembrane helix</keyword>
<keyword evidence="5 9" id="KW-0732">Signal</keyword>
<dbReference type="PANTHER" id="PTHR11319:SF35">
    <property type="entry name" value="OUTER MEMBRANE PROTEIN PMPC-RELATED"/>
    <property type="match status" value="1"/>
</dbReference>
<evidence type="ECO:0000256" key="5">
    <source>
        <dbReference type="ARBA" id="ARBA00022729"/>
    </source>
</evidence>
<evidence type="ECO:0000256" key="2">
    <source>
        <dbReference type="ARBA" id="ARBA00004442"/>
    </source>
</evidence>
<evidence type="ECO:0000256" key="8">
    <source>
        <dbReference type="SAM" id="Phobius"/>
    </source>
</evidence>
<keyword evidence="8" id="KW-0812">Transmembrane</keyword>
<evidence type="ECO:0000256" key="1">
    <source>
        <dbReference type="ARBA" id="ARBA00004196"/>
    </source>
</evidence>
<dbReference type="Proteomes" id="UP000692954">
    <property type="component" value="Unassembled WGS sequence"/>
</dbReference>
<evidence type="ECO:0000313" key="11">
    <source>
        <dbReference type="Proteomes" id="UP000692954"/>
    </source>
</evidence>
<dbReference type="InterPro" id="IPR003368">
    <property type="entry name" value="POMP_repeat"/>
</dbReference>
<gene>
    <name evidence="10" type="ORF">PSON_ATCC_30995.1.T0930017</name>
</gene>
<name>A0A8S1Q2S3_9CILI</name>
<evidence type="ECO:0000256" key="9">
    <source>
        <dbReference type="SAM" id="SignalP"/>
    </source>
</evidence>
<feature type="transmembrane region" description="Helical" evidence="8">
    <location>
        <begin position="2725"/>
        <end position="2743"/>
    </location>
</feature>
<keyword evidence="7" id="KW-0998">Cell outer membrane</keyword>
<dbReference type="GO" id="GO:0005576">
    <property type="term" value="C:extracellular region"/>
    <property type="evidence" value="ECO:0007669"/>
    <property type="project" value="UniProtKB-SubCell"/>
</dbReference>